<dbReference type="Proteomes" id="UP000256718">
    <property type="component" value="Unassembled WGS sequence"/>
</dbReference>
<dbReference type="Pfam" id="PF03458">
    <property type="entry name" value="Gly_transporter"/>
    <property type="match status" value="2"/>
</dbReference>
<dbReference type="RefSeq" id="WP_000020721.1">
    <property type="nucleotide sequence ID" value="NZ_AP018935.1"/>
</dbReference>
<dbReference type="EMBL" id="MAWT01000042">
    <property type="protein sequence ID" value="OCM70911.1"/>
    <property type="molecule type" value="Genomic_DNA"/>
</dbReference>
<reference evidence="14 20" key="5">
    <citation type="submission" date="2018-12" db="EMBL/GenBank/DDBJ databases">
        <authorList>
            <consortium name="Pathogen Informatics"/>
        </authorList>
    </citation>
    <scope>NUCLEOTIDE SEQUENCE [LARGE SCALE GENOMIC DNA]</scope>
    <source>
        <strain evidence="14 20">NCTC8184</strain>
    </source>
</reference>
<evidence type="ECO:0000256" key="7">
    <source>
        <dbReference type="SAM" id="Phobius"/>
    </source>
</evidence>
<organism evidence="12 17">
    <name type="scientific">Streptococcus agalactiae</name>
    <dbReference type="NCBI Taxonomy" id="1311"/>
    <lineage>
        <taxon>Bacteria</taxon>
        <taxon>Bacillati</taxon>
        <taxon>Bacillota</taxon>
        <taxon>Bacilli</taxon>
        <taxon>Lactobacillales</taxon>
        <taxon>Streptococcaceae</taxon>
        <taxon>Streptococcus</taxon>
    </lineage>
</organism>
<dbReference type="EMBL" id="LCVB01000033">
    <property type="protein sequence ID" value="KLJ28041.1"/>
    <property type="molecule type" value="Genomic_DNA"/>
</dbReference>
<dbReference type="Proteomes" id="UP000255140">
    <property type="component" value="Unassembled WGS sequence"/>
</dbReference>
<evidence type="ECO:0000259" key="8">
    <source>
        <dbReference type="Pfam" id="PF03458"/>
    </source>
</evidence>
<evidence type="ECO:0000256" key="4">
    <source>
        <dbReference type="ARBA" id="ARBA00022692"/>
    </source>
</evidence>
<dbReference type="EMBL" id="LR134265">
    <property type="protein sequence ID" value="VED66021.1"/>
    <property type="molecule type" value="Genomic_DNA"/>
</dbReference>
<dbReference type="Proteomes" id="UP000250200">
    <property type="component" value="Unassembled WGS sequence"/>
</dbReference>
<dbReference type="Proteomes" id="UP000268870">
    <property type="component" value="Chromosome"/>
</dbReference>
<proteinExistence type="inferred from homology"/>
<dbReference type="EMBL" id="QHGZ01000047">
    <property type="protein sequence ID" value="RDY91188.1"/>
    <property type="molecule type" value="Genomic_DNA"/>
</dbReference>
<evidence type="ECO:0000313" key="16">
    <source>
        <dbReference type="Proteomes" id="UP000093122"/>
    </source>
</evidence>
<accession>A0A076YZC6</accession>
<feature type="transmembrane region" description="Helical" evidence="7">
    <location>
        <begin position="119"/>
        <end position="140"/>
    </location>
</feature>
<feature type="transmembrane region" description="Helical" evidence="7">
    <location>
        <begin position="6"/>
        <end position="26"/>
    </location>
</feature>
<sequence>MSIDIWNILSLVGTVAFASSGAIVAIEEEFDILGLFILGFVTAFGGGAIRNVLIGLPIETLWSQGIAFYAAAAAILFIMIFPNLLSGKGRDAEVVSDAIGLAAFSVQGALYATQSHQPLSAVIVAAVLTGAGGGIVRDVLAGRKPGVLRSEIYAGWSILVGIILYFKIAKTTTDYYLLVLVVTSLRMLGYKKQWHLPVVRPRKK</sequence>
<evidence type="ECO:0000313" key="20">
    <source>
        <dbReference type="Proteomes" id="UP000268870"/>
    </source>
</evidence>
<dbReference type="AlphaFoldDB" id="A0A076YZC6"/>
<feature type="domain" description="Glycine transporter" evidence="8">
    <location>
        <begin position="8"/>
        <end position="80"/>
    </location>
</feature>
<evidence type="ECO:0000313" key="11">
    <source>
        <dbReference type="EMBL" id="RDY91188.1"/>
    </source>
</evidence>
<reference evidence="17 18" key="4">
    <citation type="submission" date="2018-06" db="EMBL/GenBank/DDBJ databases">
        <authorList>
            <consortium name="Pathogen Informatics"/>
            <person name="Doyle S."/>
        </authorList>
    </citation>
    <scope>NUCLEOTIDE SEQUENCE [LARGE SCALE GENOMIC DNA]</scope>
    <source>
        <strain evidence="12 17">NCTC8181</strain>
        <strain evidence="13 18">NCTC9828</strain>
    </source>
</reference>
<dbReference type="KEGG" id="sags:SaSA20_0354"/>
<dbReference type="Proteomes" id="UP000035174">
    <property type="component" value="Unassembled WGS sequence"/>
</dbReference>
<protein>
    <submittedName>
        <fullName evidence="9 12">Membrane protein</fullName>
    </submittedName>
    <submittedName>
        <fullName evidence="11">Trimeric intracellular cation channel family protein</fullName>
    </submittedName>
</protein>
<keyword evidence="5 7" id="KW-1133">Transmembrane helix</keyword>
<dbReference type="EMBL" id="UAVB01000001">
    <property type="protein sequence ID" value="SQA17658.1"/>
    <property type="molecule type" value="Genomic_DNA"/>
</dbReference>
<evidence type="ECO:0000313" key="17">
    <source>
        <dbReference type="Proteomes" id="UP000250200"/>
    </source>
</evidence>
<feature type="transmembrane region" description="Helical" evidence="7">
    <location>
        <begin position="66"/>
        <end position="85"/>
    </location>
</feature>
<name>A0A076YZC6_STRAG</name>
<comment type="subcellular location">
    <subcellularLocation>
        <location evidence="1">Cell membrane</location>
        <topology evidence="1">Multi-pass membrane protein</topology>
    </subcellularLocation>
</comment>
<evidence type="ECO:0000256" key="3">
    <source>
        <dbReference type="ARBA" id="ARBA00022475"/>
    </source>
</evidence>
<evidence type="ECO:0000313" key="13">
    <source>
        <dbReference type="EMBL" id="SUN30048.1"/>
    </source>
</evidence>
<gene>
    <name evidence="12" type="primary">yicG</name>
    <name evidence="10" type="ORF">AX245_03545</name>
    <name evidence="11" type="ORF">C4618_01540</name>
    <name evidence="12" type="ORF">NCTC8181_00607</name>
    <name evidence="14" type="ORF">NCTC8184_02098</name>
    <name evidence="13" type="ORF">NCTC9828_02188</name>
    <name evidence="9" type="ORF">WA45_09235</name>
</gene>
<comment type="similarity">
    <text evidence="2">Belongs to the UPF0126 family.</text>
</comment>
<feature type="transmembrane region" description="Helical" evidence="7">
    <location>
        <begin position="175"/>
        <end position="194"/>
    </location>
</feature>
<feature type="transmembrane region" description="Helical" evidence="7">
    <location>
        <begin position="152"/>
        <end position="169"/>
    </location>
</feature>
<dbReference type="InterPro" id="IPR005115">
    <property type="entry name" value="Gly_transporter"/>
</dbReference>
<evidence type="ECO:0000313" key="9">
    <source>
        <dbReference type="EMBL" id="KLJ28041.1"/>
    </source>
</evidence>
<dbReference type="Proteomes" id="UP000093122">
    <property type="component" value="Unassembled WGS sequence"/>
</dbReference>
<evidence type="ECO:0000256" key="5">
    <source>
        <dbReference type="ARBA" id="ARBA00022989"/>
    </source>
</evidence>
<dbReference type="KEGG" id="sage:EN72_02300"/>
<dbReference type="GO" id="GO:0005886">
    <property type="term" value="C:plasma membrane"/>
    <property type="evidence" value="ECO:0007669"/>
    <property type="project" value="UniProtKB-SubCell"/>
</dbReference>
<evidence type="ECO:0000256" key="1">
    <source>
        <dbReference type="ARBA" id="ARBA00004651"/>
    </source>
</evidence>
<feature type="transmembrane region" description="Helical" evidence="7">
    <location>
        <begin position="33"/>
        <end position="54"/>
    </location>
</feature>
<keyword evidence="6 7" id="KW-0472">Membrane</keyword>
<reference evidence="9 15" key="1">
    <citation type="journal article" date="2015" name="PLoS ONE">
        <title>Genomic analysis reveals the molecular basis for capsule loss in the group B streptococcus population.</title>
        <authorList>
            <consortium name="DEVANI Consortium"/>
            <person name="Rosini R."/>
            <person name="Campisi E."/>
            <person name="De Chiara M."/>
            <person name="Tettelin H."/>
            <person name="Rinaudo D."/>
            <person name="Toniolo C."/>
            <person name="Metruccio M."/>
            <person name="Guidotti S."/>
            <person name="Sorensen U.B."/>
            <person name="Kilian M."/>
            <person name="Ramirez M."/>
            <person name="Janulczyk R."/>
            <person name="Donati C."/>
            <person name="Grandi G."/>
            <person name="Margarit I."/>
        </authorList>
    </citation>
    <scope>NUCLEOTIDE SEQUENCE [LARGE SCALE GENOMIC DNA]</scope>
    <source>
        <strain evidence="9 15">ES-PW-063</strain>
    </source>
</reference>
<keyword evidence="3" id="KW-1003">Cell membrane</keyword>
<dbReference type="OMA" id="DRRPFYW"/>
<evidence type="ECO:0000313" key="15">
    <source>
        <dbReference type="Proteomes" id="UP000035174"/>
    </source>
</evidence>
<feature type="domain" description="Glycine transporter" evidence="8">
    <location>
        <begin position="95"/>
        <end position="166"/>
    </location>
</feature>
<evidence type="ECO:0000256" key="2">
    <source>
        <dbReference type="ARBA" id="ARBA00008193"/>
    </source>
</evidence>
<keyword evidence="4 7" id="KW-0812">Transmembrane</keyword>
<evidence type="ECO:0000256" key="6">
    <source>
        <dbReference type="ARBA" id="ARBA00023136"/>
    </source>
</evidence>
<dbReference type="PANTHER" id="PTHR30506:SF3">
    <property type="entry name" value="UPF0126 INNER MEMBRANE PROTEIN YADS-RELATED"/>
    <property type="match status" value="1"/>
</dbReference>
<dbReference type="PANTHER" id="PTHR30506">
    <property type="entry name" value="INNER MEMBRANE PROTEIN"/>
    <property type="match status" value="1"/>
</dbReference>
<reference evidence="11 19" key="3">
    <citation type="journal article" date="2018" name="Emerg. Microbes Infect.">
        <title>Phenotypic and molecular analysis of nontypeable Group B streptococci: identification of cps2a and hybrid cps2a/cps5 Group B streptococcal capsule gene clusters.</title>
        <authorList>
            <person name="Alhhazmi A."/>
            <person name="Tyrrell G.J."/>
        </authorList>
    </citation>
    <scope>NUCLEOTIDE SEQUENCE [LARGE SCALE GENOMIC DNA]</scope>
    <source>
        <strain evidence="11 19">PLGBS17</strain>
    </source>
</reference>
<evidence type="ECO:0000313" key="10">
    <source>
        <dbReference type="EMBL" id="OCM70911.1"/>
    </source>
</evidence>
<dbReference type="EMBL" id="UHEW01000005">
    <property type="protein sequence ID" value="SUN30048.1"/>
    <property type="molecule type" value="Genomic_DNA"/>
</dbReference>
<reference evidence="10 16" key="2">
    <citation type="journal article" date="2016" name="Sci. Rep.">
        <title>Serotype IV Streptococcus agalactiae ST-452 has arisen from large genomic recombination events between CC23 and the hypervirulent CC17 lineages.</title>
        <authorList>
            <person name="Campisi E."/>
            <person name="Rinaudo C.D."/>
            <person name="Donati C."/>
            <person name="Barucco M."/>
            <person name="Torricelli G."/>
            <person name="Edwards M.S."/>
            <person name="Baker C.J."/>
            <person name="Margarit I."/>
            <person name="Rosini R."/>
        </authorList>
    </citation>
    <scope>NUCLEOTIDE SEQUENCE [LARGE SCALE GENOMIC DNA]</scope>
    <source>
        <strain evidence="10 16">CZ-PW-140</strain>
    </source>
</reference>
<evidence type="ECO:0000313" key="18">
    <source>
        <dbReference type="Proteomes" id="UP000255140"/>
    </source>
</evidence>
<evidence type="ECO:0000313" key="19">
    <source>
        <dbReference type="Proteomes" id="UP000256718"/>
    </source>
</evidence>
<evidence type="ECO:0000313" key="12">
    <source>
        <dbReference type="EMBL" id="SQA17658.1"/>
    </source>
</evidence>
<evidence type="ECO:0000313" key="14">
    <source>
        <dbReference type="EMBL" id="VED66021.1"/>
    </source>
</evidence>